<accession>A0A5D3C7D9</accession>
<evidence type="ECO:0000313" key="9">
    <source>
        <dbReference type="EMBL" id="KAA0050607.1"/>
    </source>
</evidence>
<reference evidence="11 12" key="1">
    <citation type="submission" date="2019-08" db="EMBL/GenBank/DDBJ databases">
        <title>Draft genome sequences of two oriental melons (Cucumis melo L. var makuwa).</title>
        <authorList>
            <person name="Kwon S.-Y."/>
        </authorList>
    </citation>
    <scope>NUCLEOTIDE SEQUENCE [LARGE SCALE GENOMIC DNA]</scope>
    <source>
        <strain evidence="12">cv. Chang Bougi</strain>
        <strain evidence="11">cv. SW 3</strain>
        <tissue evidence="10">Leaf</tissue>
    </source>
</reference>
<evidence type="ECO:0000256" key="1">
    <source>
        <dbReference type="ARBA" id="ARBA00001968"/>
    </source>
</evidence>
<evidence type="ECO:0000313" key="10">
    <source>
        <dbReference type="EMBL" id="TYK07833.1"/>
    </source>
</evidence>
<dbReference type="OrthoDB" id="1699974at2759"/>
<name>A0A5D3C7D9_CUCMM</name>
<evidence type="ECO:0000313" key="12">
    <source>
        <dbReference type="Proteomes" id="UP000321947"/>
    </source>
</evidence>
<evidence type="ECO:0000259" key="8">
    <source>
        <dbReference type="Pfam" id="PF13359"/>
    </source>
</evidence>
<comment type="caution">
    <text evidence="10">The sequence shown here is derived from an EMBL/GenBank/DDBJ whole genome shotgun (WGS) entry which is preliminary data.</text>
</comment>
<dbReference type="GO" id="GO:0016787">
    <property type="term" value="F:hydrolase activity"/>
    <property type="evidence" value="ECO:0007669"/>
    <property type="project" value="UniProtKB-KW"/>
</dbReference>
<feature type="domain" description="DDE Tnp4" evidence="8">
    <location>
        <begin position="44"/>
        <end position="125"/>
    </location>
</feature>
<keyword evidence="4" id="KW-0540">Nuclease</keyword>
<dbReference type="PANTHER" id="PTHR22930">
    <property type="match status" value="1"/>
</dbReference>
<dbReference type="Proteomes" id="UP000321393">
    <property type="component" value="Unassembled WGS sequence"/>
</dbReference>
<evidence type="ECO:0000256" key="5">
    <source>
        <dbReference type="ARBA" id="ARBA00022723"/>
    </source>
</evidence>
<dbReference type="PANTHER" id="PTHR22930:SF293">
    <property type="entry name" value="PROTEIN ALP1-LIKE"/>
    <property type="match status" value="1"/>
</dbReference>
<protein>
    <submittedName>
        <fullName evidence="10">Retrotransposon protein</fullName>
    </submittedName>
</protein>
<evidence type="ECO:0000256" key="3">
    <source>
        <dbReference type="ARBA" id="ARBA00006958"/>
    </source>
</evidence>
<dbReference type="EMBL" id="SSTE01011804">
    <property type="protein sequence ID" value="KAA0050607.1"/>
    <property type="molecule type" value="Genomic_DNA"/>
</dbReference>
<keyword evidence="7" id="KW-0539">Nucleus</keyword>
<keyword evidence="5" id="KW-0479">Metal-binding</keyword>
<sequence length="125" mass="14264">MINVQSVYFNLQNCFGALDGTYIKVNVPTVDRPTFKTRSAADSWILRDALARENGLQVLNGYYYLCDAGYPNVEGFRGPYRGQQYHLQEWRGSGNASTNAKEYFNIKHSSTRNVIERAFNVLKGR</sequence>
<evidence type="ECO:0000256" key="6">
    <source>
        <dbReference type="ARBA" id="ARBA00022801"/>
    </source>
</evidence>
<dbReference type="GO" id="GO:0005634">
    <property type="term" value="C:nucleus"/>
    <property type="evidence" value="ECO:0007669"/>
    <property type="project" value="UniProtKB-SubCell"/>
</dbReference>
<evidence type="ECO:0000256" key="2">
    <source>
        <dbReference type="ARBA" id="ARBA00004123"/>
    </source>
</evidence>
<proteinExistence type="inferred from homology"/>
<dbReference type="STRING" id="1194695.A0A5D3C7D9"/>
<gene>
    <name evidence="10" type="ORF">E5676_scaffold1737G001300</name>
    <name evidence="9" type="ORF">E6C27_scaffold673G00690</name>
</gene>
<dbReference type="EMBL" id="SSTD01013081">
    <property type="protein sequence ID" value="TYK07833.1"/>
    <property type="molecule type" value="Genomic_DNA"/>
</dbReference>
<organism evidence="10 12">
    <name type="scientific">Cucumis melo var. makuwa</name>
    <name type="common">Oriental melon</name>
    <dbReference type="NCBI Taxonomy" id="1194695"/>
    <lineage>
        <taxon>Eukaryota</taxon>
        <taxon>Viridiplantae</taxon>
        <taxon>Streptophyta</taxon>
        <taxon>Embryophyta</taxon>
        <taxon>Tracheophyta</taxon>
        <taxon>Spermatophyta</taxon>
        <taxon>Magnoliopsida</taxon>
        <taxon>eudicotyledons</taxon>
        <taxon>Gunneridae</taxon>
        <taxon>Pentapetalae</taxon>
        <taxon>rosids</taxon>
        <taxon>fabids</taxon>
        <taxon>Cucurbitales</taxon>
        <taxon>Cucurbitaceae</taxon>
        <taxon>Benincaseae</taxon>
        <taxon>Cucumis</taxon>
    </lineage>
</organism>
<comment type="similarity">
    <text evidence="3">Belongs to the HARBI1 family.</text>
</comment>
<dbReference type="InterPro" id="IPR027806">
    <property type="entry name" value="HARBI1_dom"/>
</dbReference>
<dbReference type="AlphaFoldDB" id="A0A5D3C7D9"/>
<keyword evidence="6" id="KW-0378">Hydrolase</keyword>
<dbReference type="Pfam" id="PF13359">
    <property type="entry name" value="DDE_Tnp_4"/>
    <property type="match status" value="1"/>
</dbReference>
<dbReference type="InterPro" id="IPR045249">
    <property type="entry name" value="HARBI1-like"/>
</dbReference>
<dbReference type="GO" id="GO:0004518">
    <property type="term" value="F:nuclease activity"/>
    <property type="evidence" value="ECO:0007669"/>
    <property type="project" value="UniProtKB-KW"/>
</dbReference>
<comment type="cofactor">
    <cofactor evidence="1">
        <name>a divalent metal cation</name>
        <dbReference type="ChEBI" id="CHEBI:60240"/>
    </cofactor>
</comment>
<evidence type="ECO:0000313" key="11">
    <source>
        <dbReference type="Proteomes" id="UP000321393"/>
    </source>
</evidence>
<dbReference type="GO" id="GO:0046872">
    <property type="term" value="F:metal ion binding"/>
    <property type="evidence" value="ECO:0007669"/>
    <property type="project" value="UniProtKB-KW"/>
</dbReference>
<evidence type="ECO:0000256" key="7">
    <source>
        <dbReference type="ARBA" id="ARBA00023242"/>
    </source>
</evidence>
<evidence type="ECO:0000256" key="4">
    <source>
        <dbReference type="ARBA" id="ARBA00022722"/>
    </source>
</evidence>
<comment type="subcellular location">
    <subcellularLocation>
        <location evidence="2">Nucleus</location>
    </subcellularLocation>
</comment>
<dbReference type="Proteomes" id="UP000321947">
    <property type="component" value="Unassembled WGS sequence"/>
</dbReference>